<dbReference type="EMBL" id="WIXE01009480">
    <property type="protein sequence ID" value="KAK5978399.1"/>
    <property type="molecule type" value="Genomic_DNA"/>
</dbReference>
<keyword evidence="2" id="KW-1185">Reference proteome</keyword>
<accession>A0AAN8FKJ2</accession>
<feature type="non-terminal residue" evidence="1">
    <location>
        <position position="1"/>
    </location>
</feature>
<name>A0AAN8FKJ2_TRICO</name>
<reference evidence="1 2" key="1">
    <citation type="submission" date="2019-10" db="EMBL/GenBank/DDBJ databases">
        <title>Assembly and Annotation for the nematode Trichostrongylus colubriformis.</title>
        <authorList>
            <person name="Martin J."/>
        </authorList>
    </citation>
    <scope>NUCLEOTIDE SEQUENCE [LARGE SCALE GENOMIC DNA]</scope>
    <source>
        <strain evidence="1">G859</strain>
        <tissue evidence="1">Whole worm</tissue>
    </source>
</reference>
<evidence type="ECO:0000313" key="2">
    <source>
        <dbReference type="Proteomes" id="UP001331761"/>
    </source>
</evidence>
<organism evidence="1 2">
    <name type="scientific">Trichostrongylus colubriformis</name>
    <name type="common">Black scour worm</name>
    <dbReference type="NCBI Taxonomy" id="6319"/>
    <lineage>
        <taxon>Eukaryota</taxon>
        <taxon>Metazoa</taxon>
        <taxon>Ecdysozoa</taxon>
        <taxon>Nematoda</taxon>
        <taxon>Chromadorea</taxon>
        <taxon>Rhabditida</taxon>
        <taxon>Rhabditina</taxon>
        <taxon>Rhabditomorpha</taxon>
        <taxon>Strongyloidea</taxon>
        <taxon>Trichostrongylidae</taxon>
        <taxon>Trichostrongylus</taxon>
    </lineage>
</organism>
<proteinExistence type="predicted"/>
<dbReference type="Proteomes" id="UP001331761">
    <property type="component" value="Unassembled WGS sequence"/>
</dbReference>
<dbReference type="AlphaFoldDB" id="A0AAN8FKJ2"/>
<evidence type="ECO:0000313" key="1">
    <source>
        <dbReference type="EMBL" id="KAK5978399.1"/>
    </source>
</evidence>
<comment type="caution">
    <text evidence="1">The sequence shown here is derived from an EMBL/GenBank/DDBJ whole genome shotgun (WGS) entry which is preliminary data.</text>
</comment>
<protein>
    <submittedName>
        <fullName evidence="1">Uncharacterized protein</fullName>
    </submittedName>
</protein>
<sequence>SVIMKWNITHTSRMNEEVVGKRSTQYLRMIP</sequence>
<gene>
    <name evidence="1" type="ORF">GCK32_011650</name>
</gene>